<evidence type="ECO:0000259" key="4">
    <source>
        <dbReference type="PROSITE" id="PS51462"/>
    </source>
</evidence>
<dbReference type="InterPro" id="IPR020084">
    <property type="entry name" value="NUDIX_hydrolase_CS"/>
</dbReference>
<dbReference type="InterPro" id="IPR020476">
    <property type="entry name" value="Nudix_hydrolase"/>
</dbReference>
<dbReference type="PANTHER" id="PTHR43736">
    <property type="entry name" value="ADP-RIBOSE PYROPHOSPHATASE"/>
    <property type="match status" value="1"/>
</dbReference>
<dbReference type="AlphaFoldDB" id="A0A345XSR0"/>
<gene>
    <name evidence="5" type="ORF">DVA86_20505</name>
</gene>
<dbReference type="RefSeq" id="WP_208880272.1">
    <property type="nucleotide sequence ID" value="NZ_CP031320.1"/>
</dbReference>
<dbReference type="InterPro" id="IPR015797">
    <property type="entry name" value="NUDIX_hydrolase-like_dom_sf"/>
</dbReference>
<evidence type="ECO:0000313" key="5">
    <source>
        <dbReference type="EMBL" id="AXK34676.1"/>
    </source>
</evidence>
<dbReference type="InterPro" id="IPR000086">
    <property type="entry name" value="NUDIX_hydrolase_dom"/>
</dbReference>
<protein>
    <submittedName>
        <fullName evidence="5">NUDIX hydrolase</fullName>
    </submittedName>
</protein>
<sequence>MTTDHTPAEIIRYTADVVALTPEGNVLLIERDWDPYEGQHALPGGHVDPGETGRAAAARELAEETGVHVDPARLIELGTFDRPDRDPRGRYVSVAWLAHLPAGTTATAGDDARSAGWWPLSDPPPLLAFDHKDILEAARERQYETAGWAAYLRERVGRCPAAHPSDPSACRGPVAVTVIDANGTGCDGCEHHAARMLASLHGARVAPLPDAPEGAAIRTFRTAGELPPYAWRQPLNR</sequence>
<accession>A0A345XSR0</accession>
<dbReference type="Pfam" id="PF00293">
    <property type="entry name" value="NUDIX"/>
    <property type="match status" value="1"/>
</dbReference>
<dbReference type="EMBL" id="CP031320">
    <property type="protein sequence ID" value="AXK34676.1"/>
    <property type="molecule type" value="Genomic_DNA"/>
</dbReference>
<reference evidence="5 6" key="1">
    <citation type="submission" date="2018-07" db="EMBL/GenBank/DDBJ databases">
        <title>Draft genome of the type strain Streptomyces armeniacus ATCC 15676.</title>
        <authorList>
            <person name="Labana P."/>
            <person name="Gosse J.T."/>
            <person name="Boddy C.N."/>
        </authorList>
    </citation>
    <scope>NUCLEOTIDE SEQUENCE [LARGE SCALE GENOMIC DNA]</scope>
    <source>
        <strain evidence="5 6">ATCC 15676</strain>
    </source>
</reference>
<name>A0A345XSR0_9ACTN</name>
<evidence type="ECO:0000256" key="2">
    <source>
        <dbReference type="ARBA" id="ARBA00022801"/>
    </source>
</evidence>
<evidence type="ECO:0000313" key="6">
    <source>
        <dbReference type="Proteomes" id="UP000254425"/>
    </source>
</evidence>
<evidence type="ECO:0000256" key="1">
    <source>
        <dbReference type="ARBA" id="ARBA00005582"/>
    </source>
</evidence>
<evidence type="ECO:0000256" key="3">
    <source>
        <dbReference type="RuleBase" id="RU003476"/>
    </source>
</evidence>
<dbReference type="PROSITE" id="PS51462">
    <property type="entry name" value="NUDIX"/>
    <property type="match status" value="1"/>
</dbReference>
<dbReference type="GO" id="GO:0016787">
    <property type="term" value="F:hydrolase activity"/>
    <property type="evidence" value="ECO:0007669"/>
    <property type="project" value="UniProtKB-KW"/>
</dbReference>
<comment type="similarity">
    <text evidence="1 3">Belongs to the Nudix hydrolase family.</text>
</comment>
<dbReference type="PROSITE" id="PS00893">
    <property type="entry name" value="NUDIX_BOX"/>
    <property type="match status" value="1"/>
</dbReference>
<dbReference type="SUPFAM" id="SSF55811">
    <property type="entry name" value="Nudix"/>
    <property type="match status" value="1"/>
</dbReference>
<dbReference type="Gene3D" id="3.90.79.10">
    <property type="entry name" value="Nucleoside Triphosphate Pyrophosphohydrolase"/>
    <property type="match status" value="1"/>
</dbReference>
<dbReference type="PANTHER" id="PTHR43736:SF1">
    <property type="entry name" value="DIHYDRONEOPTERIN TRIPHOSPHATE DIPHOSPHATASE"/>
    <property type="match status" value="1"/>
</dbReference>
<organism evidence="5 6">
    <name type="scientific">Streptomyces armeniacus</name>
    <dbReference type="NCBI Taxonomy" id="83291"/>
    <lineage>
        <taxon>Bacteria</taxon>
        <taxon>Bacillati</taxon>
        <taxon>Actinomycetota</taxon>
        <taxon>Actinomycetes</taxon>
        <taxon>Kitasatosporales</taxon>
        <taxon>Streptomycetaceae</taxon>
        <taxon>Streptomyces</taxon>
    </lineage>
</organism>
<feature type="domain" description="Nudix hydrolase" evidence="4">
    <location>
        <begin position="10"/>
        <end position="142"/>
    </location>
</feature>
<dbReference type="Proteomes" id="UP000254425">
    <property type="component" value="Chromosome"/>
</dbReference>
<proteinExistence type="inferred from homology"/>
<keyword evidence="6" id="KW-1185">Reference proteome</keyword>
<dbReference type="PRINTS" id="PR00502">
    <property type="entry name" value="NUDIXFAMILY"/>
</dbReference>
<keyword evidence="2 3" id="KW-0378">Hydrolase</keyword>
<dbReference type="CDD" id="cd18873">
    <property type="entry name" value="NUDIX_NadM_like"/>
    <property type="match status" value="1"/>
</dbReference>
<dbReference type="KEGG" id="sarm:DVA86_20505"/>